<sequence length="78" mass="8834">YFRVTMHRSPIGLPFKVRRTLEALGLGKRSSVAYLPCNKSSIGSLLKVKELVQVEATQEIRPKRQRVARGWTVLGNQL</sequence>
<name>A0A4P9Y4L9_9FUNG</name>
<evidence type="ECO:0000256" key="4">
    <source>
        <dbReference type="ARBA" id="ARBA00035281"/>
    </source>
</evidence>
<feature type="domain" description="Large ribosomal subunit protein uL30-like ferredoxin-like fold" evidence="5">
    <location>
        <begin position="2"/>
        <end position="52"/>
    </location>
</feature>
<dbReference type="OrthoDB" id="509901at2759"/>
<evidence type="ECO:0000259" key="5">
    <source>
        <dbReference type="Pfam" id="PF00327"/>
    </source>
</evidence>
<feature type="non-terminal residue" evidence="6">
    <location>
        <position position="78"/>
    </location>
</feature>
<dbReference type="Proteomes" id="UP000267251">
    <property type="component" value="Unassembled WGS sequence"/>
</dbReference>
<reference evidence="7" key="1">
    <citation type="journal article" date="2018" name="Nat. Microbiol.">
        <title>Leveraging single-cell genomics to expand the fungal tree of life.</title>
        <authorList>
            <person name="Ahrendt S.R."/>
            <person name="Quandt C.A."/>
            <person name="Ciobanu D."/>
            <person name="Clum A."/>
            <person name="Salamov A."/>
            <person name="Andreopoulos B."/>
            <person name="Cheng J.F."/>
            <person name="Woyke T."/>
            <person name="Pelin A."/>
            <person name="Henrissat B."/>
            <person name="Reynolds N.K."/>
            <person name="Benny G.L."/>
            <person name="Smith M.E."/>
            <person name="James T.Y."/>
            <person name="Grigoriev I.V."/>
        </authorList>
    </citation>
    <scope>NUCLEOTIDE SEQUENCE [LARGE SCALE GENOMIC DNA]</scope>
</reference>
<accession>A0A4P9Y4L9</accession>
<comment type="similarity">
    <text evidence="1">Belongs to the universal ribosomal protein uL30 family.</text>
</comment>
<organism evidence="6 7">
    <name type="scientific">Piptocephalis cylindrospora</name>
    <dbReference type="NCBI Taxonomy" id="1907219"/>
    <lineage>
        <taxon>Eukaryota</taxon>
        <taxon>Fungi</taxon>
        <taxon>Fungi incertae sedis</taxon>
        <taxon>Zoopagomycota</taxon>
        <taxon>Zoopagomycotina</taxon>
        <taxon>Zoopagomycetes</taxon>
        <taxon>Zoopagales</taxon>
        <taxon>Piptocephalidaceae</taxon>
        <taxon>Piptocephalis</taxon>
    </lineage>
</organism>
<dbReference type="GO" id="GO:0003735">
    <property type="term" value="F:structural constituent of ribosome"/>
    <property type="evidence" value="ECO:0007669"/>
    <property type="project" value="InterPro"/>
</dbReference>
<dbReference type="EMBL" id="KZ988203">
    <property type="protein sequence ID" value="RKP12790.1"/>
    <property type="molecule type" value="Genomic_DNA"/>
</dbReference>
<evidence type="ECO:0000256" key="3">
    <source>
        <dbReference type="ARBA" id="ARBA00023274"/>
    </source>
</evidence>
<keyword evidence="7" id="KW-1185">Reference proteome</keyword>
<proteinExistence type="inferred from homology"/>
<dbReference type="CDD" id="cd01658">
    <property type="entry name" value="Ribosomal_L30"/>
    <property type="match status" value="1"/>
</dbReference>
<keyword evidence="3" id="KW-0687">Ribonucleoprotein</keyword>
<dbReference type="InterPro" id="IPR016082">
    <property type="entry name" value="Ribosomal_uL30_ferredoxin-like"/>
</dbReference>
<keyword evidence="2" id="KW-0689">Ribosomal protein</keyword>
<dbReference type="Gene3D" id="3.30.1390.20">
    <property type="entry name" value="Ribosomal protein L30, ferredoxin-like fold domain"/>
    <property type="match status" value="1"/>
</dbReference>
<evidence type="ECO:0000313" key="6">
    <source>
        <dbReference type="EMBL" id="RKP12790.1"/>
    </source>
</evidence>
<evidence type="ECO:0000256" key="2">
    <source>
        <dbReference type="ARBA" id="ARBA00022980"/>
    </source>
</evidence>
<dbReference type="GO" id="GO:0006412">
    <property type="term" value="P:translation"/>
    <property type="evidence" value="ECO:0007669"/>
    <property type="project" value="InterPro"/>
</dbReference>
<feature type="non-terminal residue" evidence="6">
    <location>
        <position position="1"/>
    </location>
</feature>
<evidence type="ECO:0000256" key="1">
    <source>
        <dbReference type="ARBA" id="ARBA00007594"/>
    </source>
</evidence>
<dbReference type="Pfam" id="PF00327">
    <property type="entry name" value="Ribosomal_L30"/>
    <property type="match status" value="1"/>
</dbReference>
<protein>
    <recommendedName>
        <fullName evidence="4">Large ribosomal subunit protein uL30m</fullName>
    </recommendedName>
</protein>
<dbReference type="GO" id="GO:0015934">
    <property type="term" value="C:large ribosomal subunit"/>
    <property type="evidence" value="ECO:0007669"/>
    <property type="project" value="InterPro"/>
</dbReference>
<gene>
    <name evidence="6" type="ORF">BJ684DRAFT_3260</name>
</gene>
<dbReference type="InterPro" id="IPR005996">
    <property type="entry name" value="Ribosomal_uL30_bac-type"/>
</dbReference>
<dbReference type="SUPFAM" id="SSF55129">
    <property type="entry name" value="Ribosomal protein L30p/L7e"/>
    <property type="match status" value="1"/>
</dbReference>
<dbReference type="InterPro" id="IPR036919">
    <property type="entry name" value="Ribo_uL30_ferredoxin-like_sf"/>
</dbReference>
<evidence type="ECO:0000313" key="7">
    <source>
        <dbReference type="Proteomes" id="UP000267251"/>
    </source>
</evidence>
<dbReference type="AlphaFoldDB" id="A0A4P9Y4L9"/>